<dbReference type="InterPro" id="IPR000485">
    <property type="entry name" value="AsnC-type_HTH_dom"/>
</dbReference>
<evidence type="ECO:0000256" key="3">
    <source>
        <dbReference type="ARBA" id="ARBA00023163"/>
    </source>
</evidence>
<name>A0ABN4WR53_9HYPH</name>
<evidence type="ECO:0000256" key="1">
    <source>
        <dbReference type="ARBA" id="ARBA00023015"/>
    </source>
</evidence>
<keyword evidence="1" id="KW-0805">Transcription regulation</keyword>
<dbReference type="SMART" id="SM00344">
    <property type="entry name" value="HTH_ASNC"/>
    <property type="match status" value="1"/>
</dbReference>
<dbReference type="InterPro" id="IPR019887">
    <property type="entry name" value="Tscrpt_reg_AsnC/Lrp_C"/>
</dbReference>
<dbReference type="Proteomes" id="UP000188174">
    <property type="component" value="Chromosome"/>
</dbReference>
<dbReference type="SUPFAM" id="SSF46785">
    <property type="entry name" value="Winged helix' DNA-binding domain"/>
    <property type="match status" value="1"/>
</dbReference>
<dbReference type="Gene3D" id="1.10.10.10">
    <property type="entry name" value="Winged helix-like DNA-binding domain superfamily/Winged helix DNA-binding domain"/>
    <property type="match status" value="1"/>
</dbReference>
<evidence type="ECO:0000259" key="4">
    <source>
        <dbReference type="PROSITE" id="PS50956"/>
    </source>
</evidence>
<feature type="domain" description="HTH asnC-type" evidence="4">
    <location>
        <begin position="37"/>
        <end position="98"/>
    </location>
</feature>
<dbReference type="PANTHER" id="PTHR30154">
    <property type="entry name" value="LEUCINE-RESPONSIVE REGULATORY PROTEIN"/>
    <property type="match status" value="1"/>
</dbReference>
<dbReference type="InterPro" id="IPR011008">
    <property type="entry name" value="Dimeric_a/b-barrel"/>
</dbReference>
<evidence type="ECO:0000256" key="2">
    <source>
        <dbReference type="ARBA" id="ARBA00023125"/>
    </source>
</evidence>
<gene>
    <name evidence="5" type="ORF">B0E33_11985</name>
</gene>
<evidence type="ECO:0000313" key="6">
    <source>
        <dbReference type="Proteomes" id="UP000188174"/>
    </source>
</evidence>
<reference evidence="5 6" key="1">
    <citation type="submission" date="2017-02" db="EMBL/GenBank/DDBJ databases">
        <authorList>
            <person name="Jeong S."/>
        </authorList>
    </citation>
    <scope>NUCLEOTIDE SEQUENCE [LARGE SCALE GENOMIC DNA]</scope>
    <source>
        <strain evidence="5 6">RMAR6-6</strain>
    </source>
</reference>
<dbReference type="PRINTS" id="PR00033">
    <property type="entry name" value="HTHASNC"/>
</dbReference>
<accession>A0ABN4WR53</accession>
<dbReference type="PANTHER" id="PTHR30154:SF34">
    <property type="entry name" value="TRANSCRIPTIONAL REGULATOR AZLB"/>
    <property type="match status" value="1"/>
</dbReference>
<keyword evidence="6" id="KW-1185">Reference proteome</keyword>
<dbReference type="SUPFAM" id="SSF54909">
    <property type="entry name" value="Dimeric alpha+beta barrel"/>
    <property type="match status" value="1"/>
</dbReference>
<dbReference type="EMBL" id="CP019630">
    <property type="protein sequence ID" value="AQQ04214.1"/>
    <property type="molecule type" value="Genomic_DNA"/>
</dbReference>
<keyword evidence="3" id="KW-0804">Transcription</keyword>
<organism evidence="5 6">
    <name type="scientific">Roseibium algicola</name>
    <dbReference type="NCBI Taxonomy" id="2857014"/>
    <lineage>
        <taxon>Bacteria</taxon>
        <taxon>Pseudomonadati</taxon>
        <taxon>Pseudomonadota</taxon>
        <taxon>Alphaproteobacteria</taxon>
        <taxon>Hyphomicrobiales</taxon>
        <taxon>Stappiaceae</taxon>
        <taxon>Roseibium</taxon>
    </lineage>
</organism>
<proteinExistence type="predicted"/>
<dbReference type="Pfam" id="PF01037">
    <property type="entry name" value="AsnC_trans_reg"/>
    <property type="match status" value="1"/>
</dbReference>
<sequence length="174" mass="19610">MLSRTGSRFFRQFDRFGRSIAGERRQFDTQDNDRRPMDSIDRTLLQLLEADSRTPVKTLAAHVGLARSSVQARVRKLEETGVIRAYTIRISDPEPAEIEAYLWIRTGSATCAAIAPVVSKFEEVLQCRSISGDRDMVLLVRARTLDGLAELRNRIAALDGIANVETHPVLKDWI</sequence>
<protein>
    <recommendedName>
        <fullName evidence="4">HTH asnC-type domain-containing protein</fullName>
    </recommendedName>
</protein>
<dbReference type="InterPro" id="IPR036390">
    <property type="entry name" value="WH_DNA-bd_sf"/>
</dbReference>
<dbReference type="Gene3D" id="3.30.70.920">
    <property type="match status" value="1"/>
</dbReference>
<dbReference type="Pfam" id="PF13404">
    <property type="entry name" value="HTH_AsnC-type"/>
    <property type="match status" value="1"/>
</dbReference>
<evidence type="ECO:0000313" key="5">
    <source>
        <dbReference type="EMBL" id="AQQ04214.1"/>
    </source>
</evidence>
<dbReference type="PROSITE" id="PS50956">
    <property type="entry name" value="HTH_ASNC_2"/>
    <property type="match status" value="1"/>
</dbReference>
<dbReference type="InterPro" id="IPR036388">
    <property type="entry name" value="WH-like_DNA-bd_sf"/>
</dbReference>
<dbReference type="InterPro" id="IPR019888">
    <property type="entry name" value="Tscrpt_reg_AsnC-like"/>
</dbReference>
<keyword evidence="2" id="KW-0238">DNA-binding</keyword>